<keyword evidence="1" id="KW-0805">Transcription regulation</keyword>
<dbReference type="SUPFAM" id="SSF55781">
    <property type="entry name" value="GAF domain-like"/>
    <property type="match status" value="1"/>
</dbReference>
<dbReference type="Gene3D" id="3.30.450.40">
    <property type="match status" value="1"/>
</dbReference>
<evidence type="ECO:0000256" key="3">
    <source>
        <dbReference type="ARBA" id="ARBA00023163"/>
    </source>
</evidence>
<dbReference type="SMART" id="SM00346">
    <property type="entry name" value="HTH_ICLR"/>
    <property type="match status" value="1"/>
</dbReference>
<dbReference type="GO" id="GO:0003700">
    <property type="term" value="F:DNA-binding transcription factor activity"/>
    <property type="evidence" value="ECO:0007669"/>
    <property type="project" value="TreeGrafter"/>
</dbReference>
<dbReference type="GO" id="GO:0003677">
    <property type="term" value="F:DNA binding"/>
    <property type="evidence" value="ECO:0007669"/>
    <property type="project" value="UniProtKB-KW"/>
</dbReference>
<dbReference type="Proteomes" id="UP000321749">
    <property type="component" value="Unassembled WGS sequence"/>
</dbReference>
<keyword evidence="3" id="KW-0804">Transcription</keyword>
<dbReference type="PANTHER" id="PTHR30136">
    <property type="entry name" value="HELIX-TURN-HELIX TRANSCRIPTIONAL REGULATOR, ICLR FAMILY"/>
    <property type="match status" value="1"/>
</dbReference>
<reference evidence="6 7" key="1">
    <citation type="submission" date="2019-07" db="EMBL/GenBank/DDBJ databases">
        <title>Whole genome shotgun sequence of Agrococcus baldri NBRC 103055.</title>
        <authorList>
            <person name="Hosoyama A."/>
            <person name="Uohara A."/>
            <person name="Ohji S."/>
            <person name="Ichikawa N."/>
        </authorList>
    </citation>
    <scope>NUCLEOTIDE SEQUENCE [LARGE SCALE GENOMIC DNA]</scope>
    <source>
        <strain evidence="6 7">NBRC 103055</strain>
    </source>
</reference>
<keyword evidence="7" id="KW-1185">Reference proteome</keyword>
<sequence>MPATDASSASNMRSLERAIDVLEVLDSSTQPLRLSEISRRAGLHVATTKRILTVLESRGRVEHDEAGFRAGLALLFGAHAYLESSPLVAHARPVVQELASVTGYTASLFARSGLARAVVLRVEGTSPMRYVLPTGERLPLTLGAGKVLAAYLEPDELERLVESEQDHPSATGERQTRAELDRDLAAVREQGYYFALQERAIGVGSIAAPILNAEGRCVAGIQIAGRVQELTELREQEVAVEVRRAAAVIAQKLG</sequence>
<comment type="caution">
    <text evidence="6">The sequence shown here is derived from an EMBL/GenBank/DDBJ whole genome shotgun (WGS) entry which is preliminary data.</text>
</comment>
<dbReference type="PROSITE" id="PS51078">
    <property type="entry name" value="ICLR_ED"/>
    <property type="match status" value="1"/>
</dbReference>
<evidence type="ECO:0000259" key="4">
    <source>
        <dbReference type="PROSITE" id="PS51077"/>
    </source>
</evidence>
<dbReference type="PANTHER" id="PTHR30136:SF35">
    <property type="entry name" value="HTH-TYPE TRANSCRIPTIONAL REGULATOR RV1719"/>
    <property type="match status" value="1"/>
</dbReference>
<feature type="domain" description="HTH iclR-type" evidence="4">
    <location>
        <begin position="12"/>
        <end position="72"/>
    </location>
</feature>
<evidence type="ECO:0000313" key="7">
    <source>
        <dbReference type="Proteomes" id="UP000321749"/>
    </source>
</evidence>
<dbReference type="Gene3D" id="1.10.10.10">
    <property type="entry name" value="Winged helix-like DNA-binding domain superfamily/Winged helix DNA-binding domain"/>
    <property type="match status" value="1"/>
</dbReference>
<evidence type="ECO:0000313" key="6">
    <source>
        <dbReference type="EMBL" id="GEK79080.1"/>
    </source>
</evidence>
<evidence type="ECO:0000256" key="2">
    <source>
        <dbReference type="ARBA" id="ARBA00023125"/>
    </source>
</evidence>
<evidence type="ECO:0000256" key="1">
    <source>
        <dbReference type="ARBA" id="ARBA00023015"/>
    </source>
</evidence>
<dbReference type="EMBL" id="BJUU01000002">
    <property type="protein sequence ID" value="GEK79080.1"/>
    <property type="molecule type" value="Genomic_DNA"/>
</dbReference>
<name>A0AA87UR24_9MICO</name>
<feature type="domain" description="IclR-ED" evidence="5">
    <location>
        <begin position="73"/>
        <end position="254"/>
    </location>
</feature>
<dbReference type="RefSeq" id="WP_146792463.1">
    <property type="nucleotide sequence ID" value="NZ_BJUU01000002.1"/>
</dbReference>
<dbReference type="SUPFAM" id="SSF46785">
    <property type="entry name" value="Winged helix' DNA-binding domain"/>
    <property type="match status" value="1"/>
</dbReference>
<dbReference type="InterPro" id="IPR014757">
    <property type="entry name" value="Tscrpt_reg_IclR_C"/>
</dbReference>
<dbReference type="Pfam" id="PF09339">
    <property type="entry name" value="HTH_IclR"/>
    <property type="match status" value="1"/>
</dbReference>
<accession>A0AA87UR24</accession>
<keyword evidence="2" id="KW-0238">DNA-binding</keyword>
<dbReference type="Pfam" id="PF01614">
    <property type="entry name" value="IclR_C"/>
    <property type="match status" value="1"/>
</dbReference>
<dbReference type="AlphaFoldDB" id="A0AA87UR24"/>
<dbReference type="InterPro" id="IPR036388">
    <property type="entry name" value="WH-like_DNA-bd_sf"/>
</dbReference>
<dbReference type="InterPro" id="IPR050707">
    <property type="entry name" value="HTH_MetabolicPath_Reg"/>
</dbReference>
<dbReference type="InterPro" id="IPR005471">
    <property type="entry name" value="Tscrpt_reg_IclR_N"/>
</dbReference>
<organism evidence="6 7">
    <name type="scientific">Agrococcus baldri</name>
    <dbReference type="NCBI Taxonomy" id="153730"/>
    <lineage>
        <taxon>Bacteria</taxon>
        <taxon>Bacillati</taxon>
        <taxon>Actinomycetota</taxon>
        <taxon>Actinomycetes</taxon>
        <taxon>Micrococcales</taxon>
        <taxon>Microbacteriaceae</taxon>
        <taxon>Agrococcus</taxon>
    </lineage>
</organism>
<protein>
    <submittedName>
        <fullName evidence="6">IclR family transcriptional regulator</fullName>
    </submittedName>
</protein>
<dbReference type="InterPro" id="IPR036390">
    <property type="entry name" value="WH_DNA-bd_sf"/>
</dbReference>
<gene>
    <name evidence="6" type="ORF">ABA31_04310</name>
</gene>
<evidence type="ECO:0000259" key="5">
    <source>
        <dbReference type="PROSITE" id="PS51078"/>
    </source>
</evidence>
<dbReference type="PROSITE" id="PS51077">
    <property type="entry name" value="HTH_ICLR"/>
    <property type="match status" value="1"/>
</dbReference>
<dbReference type="GO" id="GO:0045892">
    <property type="term" value="P:negative regulation of DNA-templated transcription"/>
    <property type="evidence" value="ECO:0007669"/>
    <property type="project" value="TreeGrafter"/>
</dbReference>
<dbReference type="InterPro" id="IPR029016">
    <property type="entry name" value="GAF-like_dom_sf"/>
</dbReference>
<proteinExistence type="predicted"/>